<keyword evidence="1" id="KW-1133">Transmembrane helix</keyword>
<feature type="transmembrane region" description="Helical" evidence="1">
    <location>
        <begin position="43"/>
        <end position="61"/>
    </location>
</feature>
<feature type="transmembrane region" description="Helical" evidence="1">
    <location>
        <begin position="7"/>
        <end position="31"/>
    </location>
</feature>
<dbReference type="Proteomes" id="UP000198994">
    <property type="component" value="Unassembled WGS sequence"/>
</dbReference>
<evidence type="ECO:0000313" key="3">
    <source>
        <dbReference type="Proteomes" id="UP000198994"/>
    </source>
</evidence>
<keyword evidence="1" id="KW-0812">Transmembrane</keyword>
<name>A0A1G7BL07_9RHOB</name>
<dbReference type="AlphaFoldDB" id="A0A1G7BL07"/>
<keyword evidence="1" id="KW-0472">Membrane</keyword>
<dbReference type="RefSeq" id="WP_089955442.1">
    <property type="nucleotide sequence ID" value="NZ_FNAV01000002.1"/>
</dbReference>
<dbReference type="EMBL" id="FNAV01000002">
    <property type="protein sequence ID" value="SDE27778.1"/>
    <property type="molecule type" value="Genomic_DNA"/>
</dbReference>
<proteinExistence type="predicted"/>
<protein>
    <submittedName>
        <fullName evidence="2">Branched-chain amino acid transport system permease protein</fullName>
    </submittedName>
</protein>
<organism evidence="2 3">
    <name type="scientific">Salipiger thiooxidans</name>
    <dbReference type="NCBI Taxonomy" id="282683"/>
    <lineage>
        <taxon>Bacteria</taxon>
        <taxon>Pseudomonadati</taxon>
        <taxon>Pseudomonadota</taxon>
        <taxon>Alphaproteobacteria</taxon>
        <taxon>Rhodobacterales</taxon>
        <taxon>Roseobacteraceae</taxon>
        <taxon>Salipiger</taxon>
    </lineage>
</organism>
<reference evidence="3" key="1">
    <citation type="submission" date="2016-10" db="EMBL/GenBank/DDBJ databases">
        <authorList>
            <person name="Varghese N."/>
            <person name="Submissions S."/>
        </authorList>
    </citation>
    <scope>NUCLEOTIDE SEQUENCE [LARGE SCALE GENOMIC DNA]</scope>
    <source>
        <strain evidence="3">DSM 10146</strain>
    </source>
</reference>
<accession>A0A1G7BL07</accession>
<evidence type="ECO:0000313" key="2">
    <source>
        <dbReference type="EMBL" id="SDE27778.1"/>
    </source>
</evidence>
<sequence length="92" mass="9730">MSAKAPVWVMAGGVGTLAGPILAVILLQWLSLKLGTLHILNNHVILGAIMMVLVLLPKGLLPTVKALTLRLWFFGQSRMTSDATGGKVPSDV</sequence>
<dbReference type="STRING" id="282683.SAMN04488105_102248"/>
<dbReference type="OrthoDB" id="9034298at2"/>
<keyword evidence="3" id="KW-1185">Reference proteome</keyword>
<evidence type="ECO:0000256" key="1">
    <source>
        <dbReference type="SAM" id="Phobius"/>
    </source>
</evidence>
<gene>
    <name evidence="2" type="ORF">SAMN04488105_102248</name>
</gene>